<dbReference type="SUPFAM" id="SSF53098">
    <property type="entry name" value="Ribonuclease H-like"/>
    <property type="match status" value="1"/>
</dbReference>
<evidence type="ECO:0000259" key="4">
    <source>
        <dbReference type="PROSITE" id="PS50994"/>
    </source>
</evidence>
<dbReference type="GO" id="GO:0015074">
    <property type="term" value="P:DNA integration"/>
    <property type="evidence" value="ECO:0007669"/>
    <property type="project" value="InterPro"/>
</dbReference>
<dbReference type="Pfam" id="PF22936">
    <property type="entry name" value="Pol_BBD"/>
    <property type="match status" value="1"/>
</dbReference>
<dbReference type="GO" id="GO:0008233">
    <property type="term" value="F:peptidase activity"/>
    <property type="evidence" value="ECO:0007669"/>
    <property type="project" value="UniProtKB-KW"/>
</dbReference>
<dbReference type="Proteomes" id="UP000075243">
    <property type="component" value="Unassembled WGS sequence"/>
</dbReference>
<evidence type="ECO:0000256" key="2">
    <source>
        <dbReference type="ARBA" id="ARBA00022723"/>
    </source>
</evidence>
<keyword evidence="3" id="KW-0378">Hydrolase</keyword>
<keyword evidence="6" id="KW-1185">Reference proteome</keyword>
<dbReference type="Gramene" id="C.cajan_30310.t">
    <property type="protein sequence ID" value="C.cajan_30310.t"/>
    <property type="gene ID" value="C.cajan_30310"/>
</dbReference>
<feature type="domain" description="Integrase catalytic" evidence="4">
    <location>
        <begin position="200"/>
        <end position="374"/>
    </location>
</feature>
<dbReference type="Gene3D" id="3.30.420.10">
    <property type="entry name" value="Ribonuclease H-like superfamily/Ribonuclease H"/>
    <property type="match status" value="1"/>
</dbReference>
<gene>
    <name evidence="5" type="ORF">KK1_029894</name>
</gene>
<dbReference type="PANTHER" id="PTHR42648:SF31">
    <property type="entry name" value="RNA-DIRECTED DNA POLYMERASE"/>
    <property type="match status" value="1"/>
</dbReference>
<name>A0A151S0V0_CAJCA</name>
<dbReference type="Pfam" id="PF00665">
    <property type="entry name" value="rve"/>
    <property type="match status" value="1"/>
</dbReference>
<dbReference type="GO" id="GO:0006508">
    <property type="term" value="P:proteolysis"/>
    <property type="evidence" value="ECO:0007669"/>
    <property type="project" value="UniProtKB-KW"/>
</dbReference>
<dbReference type="InterPro" id="IPR039537">
    <property type="entry name" value="Retrotran_Ty1/copia-like"/>
</dbReference>
<evidence type="ECO:0000256" key="1">
    <source>
        <dbReference type="ARBA" id="ARBA00022670"/>
    </source>
</evidence>
<dbReference type="GO" id="GO:0046872">
    <property type="term" value="F:metal ion binding"/>
    <property type="evidence" value="ECO:0007669"/>
    <property type="project" value="UniProtKB-KW"/>
</dbReference>
<dbReference type="InterPro" id="IPR001584">
    <property type="entry name" value="Integrase_cat-core"/>
</dbReference>
<dbReference type="InterPro" id="IPR054722">
    <property type="entry name" value="PolX-like_BBD"/>
</dbReference>
<reference evidence="5" key="1">
    <citation type="journal article" date="2012" name="Nat. Biotechnol.">
        <title>Draft genome sequence of pigeonpea (Cajanus cajan), an orphan legume crop of resource-poor farmers.</title>
        <authorList>
            <person name="Varshney R.K."/>
            <person name="Chen W."/>
            <person name="Li Y."/>
            <person name="Bharti A.K."/>
            <person name="Saxena R.K."/>
            <person name="Schlueter J.A."/>
            <person name="Donoghue M.T."/>
            <person name="Azam S."/>
            <person name="Fan G."/>
            <person name="Whaley A.M."/>
            <person name="Farmer A.D."/>
            <person name="Sheridan J."/>
            <person name="Iwata A."/>
            <person name="Tuteja R."/>
            <person name="Penmetsa R.V."/>
            <person name="Wu W."/>
            <person name="Upadhyaya H.D."/>
            <person name="Yang S.P."/>
            <person name="Shah T."/>
            <person name="Saxena K.B."/>
            <person name="Michael T."/>
            <person name="McCombie W.R."/>
            <person name="Yang B."/>
            <person name="Zhang G."/>
            <person name="Yang H."/>
            <person name="Wang J."/>
            <person name="Spillane C."/>
            <person name="Cook D.R."/>
            <person name="May G.D."/>
            <person name="Xu X."/>
            <person name="Jackson S.A."/>
        </authorList>
    </citation>
    <scope>NUCLEOTIDE SEQUENCE [LARGE SCALE GENOMIC DNA]</scope>
</reference>
<evidence type="ECO:0000313" key="5">
    <source>
        <dbReference type="EMBL" id="KYP48432.1"/>
    </source>
</evidence>
<dbReference type="InterPro" id="IPR012337">
    <property type="entry name" value="RNaseH-like_sf"/>
</dbReference>
<evidence type="ECO:0000256" key="3">
    <source>
        <dbReference type="ARBA" id="ARBA00022801"/>
    </source>
</evidence>
<accession>A0A151S0V0</accession>
<keyword evidence="2" id="KW-0479">Metal-binding</keyword>
<dbReference type="AlphaFoldDB" id="A0A151S0V0"/>
<dbReference type="InterPro" id="IPR013103">
    <property type="entry name" value="RVT_2"/>
</dbReference>
<dbReference type="InterPro" id="IPR036397">
    <property type="entry name" value="RNaseH_sf"/>
</dbReference>
<dbReference type="PROSITE" id="PS50994">
    <property type="entry name" value="INTEGRASE"/>
    <property type="match status" value="1"/>
</dbReference>
<proteinExistence type="predicted"/>
<dbReference type="Pfam" id="PF07727">
    <property type="entry name" value="RVT_2"/>
    <property type="match status" value="1"/>
</dbReference>
<protein>
    <submittedName>
        <fullName evidence="5">Retrovirus-related Pol polyprotein from transposon TNT 1-94</fullName>
    </submittedName>
</protein>
<dbReference type="GO" id="GO:0003676">
    <property type="term" value="F:nucleic acid binding"/>
    <property type="evidence" value="ECO:0007669"/>
    <property type="project" value="InterPro"/>
</dbReference>
<dbReference type="PANTHER" id="PTHR42648">
    <property type="entry name" value="TRANSPOSASE, PUTATIVE-RELATED"/>
    <property type="match status" value="1"/>
</dbReference>
<evidence type="ECO:0000313" key="6">
    <source>
        <dbReference type="Proteomes" id="UP000075243"/>
    </source>
</evidence>
<keyword evidence="1" id="KW-0645">Protease</keyword>
<dbReference type="Pfam" id="PF25597">
    <property type="entry name" value="SH3_retrovirus"/>
    <property type="match status" value="1"/>
</dbReference>
<dbReference type="EMBL" id="KQ483500">
    <property type="protein sequence ID" value="KYP48432.1"/>
    <property type="molecule type" value="Genomic_DNA"/>
</dbReference>
<organism evidence="5 6">
    <name type="scientific">Cajanus cajan</name>
    <name type="common">Pigeon pea</name>
    <name type="synonym">Cajanus indicus</name>
    <dbReference type="NCBI Taxonomy" id="3821"/>
    <lineage>
        <taxon>Eukaryota</taxon>
        <taxon>Viridiplantae</taxon>
        <taxon>Streptophyta</taxon>
        <taxon>Embryophyta</taxon>
        <taxon>Tracheophyta</taxon>
        <taxon>Spermatophyta</taxon>
        <taxon>Magnoliopsida</taxon>
        <taxon>eudicotyledons</taxon>
        <taxon>Gunneridae</taxon>
        <taxon>Pentapetalae</taxon>
        <taxon>rosids</taxon>
        <taxon>fabids</taxon>
        <taxon>Fabales</taxon>
        <taxon>Fabaceae</taxon>
        <taxon>Papilionoideae</taxon>
        <taxon>50 kb inversion clade</taxon>
        <taxon>NPAAA clade</taxon>
        <taxon>indigoferoid/millettioid clade</taxon>
        <taxon>Phaseoleae</taxon>
        <taxon>Cajanus</taxon>
    </lineage>
</organism>
<sequence>MQSENTLDALATNVTGICMNVDFPDKNNTWIIDLGATSHICRSKTMYNSYSPIQNSNVLLPNSTKVKVEGIGGIKLNDDIFLHSVLHIPNFRFNLLSLLTIINENCFKFVLNTNSCILQGLKTLRKIGIAKQHQRLLLFDFPKSDLNSVCNKICNSVTYDTWHQRLGHVPTFVYRLIANKTHLSAIDSSFHCSTCNLEKQNRLPFINRNNFSANSFDLIHADIWGPFRESTYDGYRYFLTLVDDMSRFTWIYLLKNKSECINIIPQFYAYVENQFQSNIKTFRSDNAKELAFKEYFSKKGIMHQFSCVERPQQNSVMERKHLHILNIARGLMFKFNVPLNIWGDFVKTTVFLMNRTPSPILNGKSPYELLYNKLPNYSSFRAFGTLCYASTPLSNRHKFIPRATVDVFINYSQGYKGYKLLDLSNNQVFISRDVRFYEHIFPFKRTPTAAISEDTITPDITPNLVNPNHEPEIDVDIDLPTSTPHSSNLQPLLSVRIPLLQYYSRLFESHTHFICQISENFEPQTYNQAIKHKHWRQAIEDEIAAKEVNNTWTIQPLPPEKKPISCKWLFKLKLNSDGKVAKHKAQLVARGFTQQYGLDFQETFSLVAKITTLRVLLALAASKN</sequence>
<dbReference type="InterPro" id="IPR057670">
    <property type="entry name" value="SH3_retrovirus"/>
</dbReference>